<dbReference type="AlphaFoldDB" id="A0A484PAC5"/>
<proteinExistence type="predicted"/>
<dbReference type="EMBL" id="CAADHY010000015">
    <property type="protein sequence ID" value="VFR21660.1"/>
    <property type="molecule type" value="Genomic_DNA"/>
</dbReference>
<protein>
    <submittedName>
        <fullName evidence="1">Uncharacterized protein</fullName>
    </submittedName>
</protein>
<organism evidence="1">
    <name type="scientific">plant metagenome</name>
    <dbReference type="NCBI Taxonomy" id="1297885"/>
    <lineage>
        <taxon>unclassified sequences</taxon>
        <taxon>metagenomes</taxon>
        <taxon>organismal metagenomes</taxon>
    </lineage>
</organism>
<gene>
    <name evidence="1" type="ORF">AMP9_4048</name>
</gene>
<sequence>MHVESVLTSRSDCDYPGLAAQQFLLLIYGSINPLAPDASNSGATRASMVAVVDIFARAFPDKPG</sequence>
<name>A0A484PAC5_9ZZZZ</name>
<reference evidence="1" key="1">
    <citation type="submission" date="2019-03" db="EMBL/GenBank/DDBJ databases">
        <authorList>
            <person name="Danneels B."/>
        </authorList>
    </citation>
    <scope>NUCLEOTIDE SEQUENCE</scope>
</reference>
<accession>A0A484PAC5</accession>
<evidence type="ECO:0000313" key="1">
    <source>
        <dbReference type="EMBL" id="VFR21660.1"/>
    </source>
</evidence>